<dbReference type="GO" id="GO:0042255">
    <property type="term" value="P:ribosome assembly"/>
    <property type="evidence" value="ECO:0007669"/>
    <property type="project" value="InterPro"/>
</dbReference>
<sequence>MNETRIFRRINTIETKFIINSIKTISTELLPIFDSLKELLYILINKSTTKNDYPSIYLITDKLQKILNNINFLNRIYDAGLYFGFIKRGEFYFSIEGVEYLYKNGIFTNFKLLHLNGNGEKSFLYGNNILKKMVRKSPNNLKKEDFLLILNNFDEIIGLGISRVNNEILSNLKPSDVFAINIKDKGQYLRRRQ</sequence>
<evidence type="ECO:0000313" key="4">
    <source>
        <dbReference type="EMBL" id="GAG57175.1"/>
    </source>
</evidence>
<dbReference type="InterPro" id="IPR016686">
    <property type="entry name" value="Ribosomal_synth_fac_NIP7"/>
</dbReference>
<feature type="domain" description="PUA" evidence="3">
    <location>
        <begin position="111"/>
        <end position="187"/>
    </location>
</feature>
<dbReference type="PIRSF" id="PIRSF017190">
    <property type="entry name" value="Rbsml_synth_fac_NIP7"/>
    <property type="match status" value="1"/>
</dbReference>
<dbReference type="CDD" id="cd21151">
    <property type="entry name" value="PUA_Nip7-like"/>
    <property type="match status" value="1"/>
</dbReference>
<gene>
    <name evidence="4" type="ORF">S01H4_16822</name>
</gene>
<dbReference type="SUPFAM" id="SSF88697">
    <property type="entry name" value="PUA domain-like"/>
    <property type="match status" value="1"/>
</dbReference>
<name>X0YM72_9ZZZZ</name>
<accession>X0YM72</accession>
<dbReference type="GO" id="GO:0003723">
    <property type="term" value="F:RNA binding"/>
    <property type="evidence" value="ECO:0007669"/>
    <property type="project" value="InterPro"/>
</dbReference>
<dbReference type="GO" id="GO:0005634">
    <property type="term" value="C:nucleus"/>
    <property type="evidence" value="ECO:0007669"/>
    <property type="project" value="InterPro"/>
</dbReference>
<dbReference type="InterPro" id="IPR005155">
    <property type="entry name" value="UPF0113_PUA"/>
</dbReference>
<dbReference type="InterPro" id="IPR036974">
    <property type="entry name" value="PUA_sf"/>
</dbReference>
<comment type="similarity">
    <text evidence="1">Belongs to the NIP7 family.</text>
</comment>
<evidence type="ECO:0000259" key="3">
    <source>
        <dbReference type="SMART" id="SM00359"/>
    </source>
</evidence>
<organism evidence="4">
    <name type="scientific">marine sediment metagenome</name>
    <dbReference type="NCBI Taxonomy" id="412755"/>
    <lineage>
        <taxon>unclassified sequences</taxon>
        <taxon>metagenomes</taxon>
        <taxon>ecological metagenomes</taxon>
    </lineage>
</organism>
<dbReference type="Gene3D" id="2.30.130.10">
    <property type="entry name" value="PUA domain"/>
    <property type="match status" value="1"/>
</dbReference>
<dbReference type="AlphaFoldDB" id="X0YM72"/>
<evidence type="ECO:0000256" key="1">
    <source>
        <dbReference type="ARBA" id="ARBA00009895"/>
    </source>
</evidence>
<dbReference type="InterPro" id="IPR002478">
    <property type="entry name" value="PUA"/>
</dbReference>
<dbReference type="PROSITE" id="PS50890">
    <property type="entry name" value="PUA"/>
    <property type="match status" value="1"/>
</dbReference>
<dbReference type="SMART" id="SM00359">
    <property type="entry name" value="PUA"/>
    <property type="match status" value="1"/>
</dbReference>
<dbReference type="InterPro" id="IPR015947">
    <property type="entry name" value="PUA-like_sf"/>
</dbReference>
<dbReference type="EMBL" id="BART01007389">
    <property type="protein sequence ID" value="GAG57175.1"/>
    <property type="molecule type" value="Genomic_DNA"/>
</dbReference>
<proteinExistence type="inferred from homology"/>
<dbReference type="Pfam" id="PF03657">
    <property type="entry name" value="UPF0113"/>
    <property type="match status" value="1"/>
</dbReference>
<reference evidence="4" key="1">
    <citation type="journal article" date="2014" name="Front. Microbiol.">
        <title>High frequency of phylogenetically diverse reductive dehalogenase-homologous genes in deep subseafloor sedimentary metagenomes.</title>
        <authorList>
            <person name="Kawai M."/>
            <person name="Futagami T."/>
            <person name="Toyoda A."/>
            <person name="Takaki Y."/>
            <person name="Nishi S."/>
            <person name="Hori S."/>
            <person name="Arai W."/>
            <person name="Tsubouchi T."/>
            <person name="Morono Y."/>
            <person name="Uchiyama I."/>
            <person name="Ito T."/>
            <person name="Fujiyama A."/>
            <person name="Inagaki F."/>
            <person name="Takami H."/>
        </authorList>
    </citation>
    <scope>NUCLEOTIDE SEQUENCE</scope>
    <source>
        <strain evidence="4">Expedition CK06-06</strain>
    </source>
</reference>
<keyword evidence="2" id="KW-0690">Ribosome biogenesis</keyword>
<evidence type="ECO:0000256" key="2">
    <source>
        <dbReference type="ARBA" id="ARBA00022517"/>
    </source>
</evidence>
<protein>
    <recommendedName>
        <fullName evidence="3">PUA domain-containing protein</fullName>
    </recommendedName>
</protein>
<comment type="caution">
    <text evidence="4">The sequence shown here is derived from an EMBL/GenBank/DDBJ whole genome shotgun (WGS) entry which is preliminary data.</text>
</comment>